<protein>
    <recommendedName>
        <fullName evidence="10">Major facilitator superfamily (MFS) profile domain-containing protein</fullName>
    </recommendedName>
</protein>
<feature type="transmembrane region" description="Helical" evidence="7">
    <location>
        <begin position="6"/>
        <end position="29"/>
    </location>
</feature>
<reference evidence="9" key="1">
    <citation type="submission" date="2017-09" db="EMBL/GenBank/DDBJ databases">
        <title>Depth-based differentiation of microbial function through sediment-hosted aquifers and enrichment of novel symbionts in the deep terrestrial subsurface.</title>
        <authorList>
            <person name="Probst A.J."/>
            <person name="Ladd B."/>
            <person name="Jarett J.K."/>
            <person name="Geller-Mcgrath D.E."/>
            <person name="Sieber C.M.K."/>
            <person name="Emerson J.B."/>
            <person name="Anantharaman K."/>
            <person name="Thomas B.C."/>
            <person name="Malmstrom R."/>
            <person name="Stieglmeier M."/>
            <person name="Klingl A."/>
            <person name="Woyke T."/>
            <person name="Ryan C.M."/>
            <person name="Banfield J.F."/>
        </authorList>
    </citation>
    <scope>NUCLEOTIDE SEQUENCE [LARGE SCALE GENOMIC DNA]</scope>
</reference>
<name>A0A2H0TF08_9BACT</name>
<comment type="subcellular location">
    <subcellularLocation>
        <location evidence="1">Membrane</location>
        <topology evidence="1">Multi-pass membrane protein</topology>
    </subcellularLocation>
</comment>
<dbReference type="EMBL" id="PFCN01000035">
    <property type="protein sequence ID" value="PIR70148.1"/>
    <property type="molecule type" value="Genomic_DNA"/>
</dbReference>
<evidence type="ECO:0000256" key="7">
    <source>
        <dbReference type="SAM" id="Phobius"/>
    </source>
</evidence>
<evidence type="ECO:0000256" key="2">
    <source>
        <dbReference type="ARBA" id="ARBA00007015"/>
    </source>
</evidence>
<evidence type="ECO:0000256" key="1">
    <source>
        <dbReference type="ARBA" id="ARBA00004141"/>
    </source>
</evidence>
<keyword evidence="5 7" id="KW-1133">Transmembrane helix</keyword>
<comment type="similarity">
    <text evidence="2">Belongs to the major facilitator superfamily. Folate-biopterin transporter (TC 2.A.71) family.</text>
</comment>
<feature type="transmembrane region" description="Helical" evidence="7">
    <location>
        <begin position="70"/>
        <end position="93"/>
    </location>
</feature>
<evidence type="ECO:0000256" key="3">
    <source>
        <dbReference type="ARBA" id="ARBA00022448"/>
    </source>
</evidence>
<organism evidence="8 9">
    <name type="scientific">Candidatus Niyogibacteria bacterium CG10_big_fil_rev_8_21_14_0_10_42_19</name>
    <dbReference type="NCBI Taxonomy" id="1974725"/>
    <lineage>
        <taxon>Bacteria</taxon>
        <taxon>Candidatus Niyogiibacteriota</taxon>
    </lineage>
</organism>
<dbReference type="Pfam" id="PF03092">
    <property type="entry name" value="BT1"/>
    <property type="match status" value="1"/>
</dbReference>
<dbReference type="SUPFAM" id="SSF103473">
    <property type="entry name" value="MFS general substrate transporter"/>
    <property type="match status" value="1"/>
</dbReference>
<dbReference type="GO" id="GO:0016020">
    <property type="term" value="C:membrane"/>
    <property type="evidence" value="ECO:0007669"/>
    <property type="project" value="UniProtKB-SubCell"/>
</dbReference>
<keyword evidence="6 7" id="KW-0472">Membrane</keyword>
<accession>A0A2H0TF08</accession>
<evidence type="ECO:0000256" key="5">
    <source>
        <dbReference type="ARBA" id="ARBA00022989"/>
    </source>
</evidence>
<evidence type="ECO:0000313" key="8">
    <source>
        <dbReference type="EMBL" id="PIR70148.1"/>
    </source>
</evidence>
<comment type="caution">
    <text evidence="8">The sequence shown here is derived from an EMBL/GenBank/DDBJ whole genome shotgun (WGS) entry which is preliminary data.</text>
</comment>
<dbReference type="InterPro" id="IPR036259">
    <property type="entry name" value="MFS_trans_sf"/>
</dbReference>
<proteinExistence type="inferred from homology"/>
<dbReference type="AlphaFoldDB" id="A0A2H0TF08"/>
<keyword evidence="3" id="KW-0813">Transport</keyword>
<evidence type="ECO:0000313" key="9">
    <source>
        <dbReference type="Proteomes" id="UP000229383"/>
    </source>
</evidence>
<sequence>MKSELSAILIYIFVGFTGMIAMLGILEIAARTCPVGIEATAYALLMSVFNLFTRPGLIVGGILWERGWSFSSLVLMGSALTAACWLLVPLLNLTRDRRG</sequence>
<evidence type="ECO:0000256" key="4">
    <source>
        <dbReference type="ARBA" id="ARBA00022692"/>
    </source>
</evidence>
<evidence type="ECO:0008006" key="10">
    <source>
        <dbReference type="Google" id="ProtNLM"/>
    </source>
</evidence>
<evidence type="ECO:0000256" key="6">
    <source>
        <dbReference type="ARBA" id="ARBA00023136"/>
    </source>
</evidence>
<keyword evidence="4 7" id="KW-0812">Transmembrane</keyword>
<dbReference type="Proteomes" id="UP000229383">
    <property type="component" value="Unassembled WGS sequence"/>
</dbReference>
<dbReference type="InterPro" id="IPR039309">
    <property type="entry name" value="BT1"/>
</dbReference>
<feature type="transmembrane region" description="Helical" evidence="7">
    <location>
        <begin position="41"/>
        <end position="64"/>
    </location>
</feature>
<gene>
    <name evidence="8" type="ORF">COU46_03280</name>
</gene>